<evidence type="ECO:0000313" key="3">
    <source>
        <dbReference type="Proteomes" id="UP000249065"/>
    </source>
</evidence>
<proteinExistence type="predicted"/>
<keyword evidence="1" id="KW-0812">Transmembrane</keyword>
<accession>A0A327M0W3</accession>
<feature type="transmembrane region" description="Helical" evidence="1">
    <location>
        <begin position="12"/>
        <end position="34"/>
    </location>
</feature>
<keyword evidence="1" id="KW-1133">Transmembrane helix</keyword>
<dbReference type="EMBL" id="QLIX01000027">
    <property type="protein sequence ID" value="RAI56057.1"/>
    <property type="molecule type" value="Genomic_DNA"/>
</dbReference>
<comment type="caution">
    <text evidence="2">The sequence shown here is derived from an EMBL/GenBank/DDBJ whole genome shotgun (WGS) entry which is preliminary data.</text>
</comment>
<feature type="transmembrane region" description="Helical" evidence="1">
    <location>
        <begin position="189"/>
        <end position="210"/>
    </location>
</feature>
<name>A0A327M0W3_9PROT</name>
<dbReference type="Proteomes" id="UP000249065">
    <property type="component" value="Unassembled WGS sequence"/>
</dbReference>
<evidence type="ECO:0000256" key="1">
    <source>
        <dbReference type="SAM" id="Phobius"/>
    </source>
</evidence>
<organism evidence="2 3">
    <name type="scientific">Roseicella frigidaeris</name>
    <dbReference type="NCBI Taxonomy" id="2230885"/>
    <lineage>
        <taxon>Bacteria</taxon>
        <taxon>Pseudomonadati</taxon>
        <taxon>Pseudomonadota</taxon>
        <taxon>Alphaproteobacteria</taxon>
        <taxon>Acetobacterales</taxon>
        <taxon>Roseomonadaceae</taxon>
        <taxon>Roseicella</taxon>
    </lineage>
</organism>
<feature type="transmembrane region" description="Helical" evidence="1">
    <location>
        <begin position="77"/>
        <end position="96"/>
    </location>
</feature>
<feature type="transmembrane region" description="Helical" evidence="1">
    <location>
        <begin position="117"/>
        <end position="144"/>
    </location>
</feature>
<keyword evidence="3" id="KW-1185">Reference proteome</keyword>
<evidence type="ECO:0000313" key="2">
    <source>
        <dbReference type="EMBL" id="RAI56057.1"/>
    </source>
</evidence>
<keyword evidence="1" id="KW-0472">Membrane</keyword>
<dbReference type="AlphaFoldDB" id="A0A327M0W3"/>
<evidence type="ECO:0008006" key="4">
    <source>
        <dbReference type="Google" id="ProtNLM"/>
    </source>
</evidence>
<feature type="transmembrane region" description="Helical" evidence="1">
    <location>
        <begin position="156"/>
        <end position="177"/>
    </location>
</feature>
<protein>
    <recommendedName>
        <fullName evidence="4">Cytochrome C biogenesis protein transmembrane domain-containing protein</fullName>
    </recommendedName>
</protein>
<gene>
    <name evidence="2" type="ORF">DOO78_22720</name>
</gene>
<dbReference type="RefSeq" id="WP_111472180.1">
    <property type="nucleotide sequence ID" value="NZ_QLIX01000027.1"/>
</dbReference>
<feature type="transmembrane region" description="Helical" evidence="1">
    <location>
        <begin position="46"/>
        <end position="71"/>
    </location>
</feature>
<reference evidence="3" key="1">
    <citation type="submission" date="2018-06" db="EMBL/GenBank/DDBJ databases">
        <authorList>
            <person name="Khan S.A."/>
        </authorList>
    </citation>
    <scope>NUCLEOTIDE SEQUENCE [LARGE SCALE GENOMIC DNA]</scope>
    <source>
        <strain evidence="3">DB-1506</strain>
    </source>
</reference>
<sequence length="215" mass="21646">MDGISGVLLPLGLGLLGFIEPCSIGSSLLFLQLVEGRPAATKVMQAVVFTLTRAVMVGLLGAAAALVGTAFLGFQRAAWVGLGALYVVLGLVYLTGHAGRLMRPLGPSLGRLSGTGGAAALAVLFGLNIPACAAPLLAVVLGSAAVGGSAQVAQGFFMLALFGLALSLPLTLALLWAPARRAIDQLMGLSARVPVAIGLLLALFGAWSIYLGLKG</sequence>
<dbReference type="OrthoDB" id="6365066at2"/>